<dbReference type="InterPro" id="IPR050194">
    <property type="entry name" value="Glycosyltransferase_grp1"/>
</dbReference>
<dbReference type="GO" id="GO:1901137">
    <property type="term" value="P:carbohydrate derivative biosynthetic process"/>
    <property type="evidence" value="ECO:0007669"/>
    <property type="project" value="UniProtKB-ARBA"/>
</dbReference>
<dbReference type="EMBL" id="CP045810">
    <property type="protein sequence ID" value="QHN38479.1"/>
    <property type="molecule type" value="Genomic_DNA"/>
</dbReference>
<dbReference type="InterPro" id="IPR028098">
    <property type="entry name" value="Glyco_trans_4-like_N"/>
</dbReference>
<protein>
    <submittedName>
        <fullName evidence="4">Glycosyltransferase</fullName>
    </submittedName>
</protein>
<dbReference type="GO" id="GO:0016758">
    <property type="term" value="F:hexosyltransferase activity"/>
    <property type="evidence" value="ECO:0007669"/>
    <property type="project" value="TreeGrafter"/>
</dbReference>
<dbReference type="Pfam" id="PF13579">
    <property type="entry name" value="Glyco_trans_4_4"/>
    <property type="match status" value="1"/>
</dbReference>
<dbReference type="SUPFAM" id="SSF53756">
    <property type="entry name" value="UDP-Glycosyltransferase/glycogen phosphorylase"/>
    <property type="match status" value="1"/>
</dbReference>
<organism evidence="4">
    <name type="scientific">Gordonia amarae</name>
    <dbReference type="NCBI Taxonomy" id="36821"/>
    <lineage>
        <taxon>Bacteria</taxon>
        <taxon>Bacillati</taxon>
        <taxon>Actinomycetota</taxon>
        <taxon>Actinomycetes</taxon>
        <taxon>Mycobacteriales</taxon>
        <taxon>Gordoniaceae</taxon>
        <taxon>Gordonia</taxon>
    </lineage>
</organism>
<keyword evidence="2" id="KW-0808">Transferase</keyword>
<dbReference type="Pfam" id="PF13692">
    <property type="entry name" value="Glyco_trans_1_4"/>
    <property type="match status" value="1"/>
</dbReference>
<accession>A0A857KGK1</accession>
<proteinExistence type="predicted"/>
<dbReference type="GO" id="GO:1903509">
    <property type="term" value="P:liposaccharide metabolic process"/>
    <property type="evidence" value="ECO:0007669"/>
    <property type="project" value="UniProtKB-ARBA"/>
</dbReference>
<dbReference type="Gene3D" id="3.40.50.2000">
    <property type="entry name" value="Glycogen Phosphorylase B"/>
    <property type="match status" value="2"/>
</dbReference>
<dbReference type="PANTHER" id="PTHR45947">
    <property type="entry name" value="SULFOQUINOVOSYL TRANSFERASE SQD2"/>
    <property type="match status" value="1"/>
</dbReference>
<sequence>MKVLHVAQPVSGGVAAVVADLARDQRERGWEPVVACPREGRLRSQITGLGVPVADWEATRGPGPGTAREVASLRRIIAERRPDVVHLHGSKAGLAGRLAVRGRIPTVFQPHLWSFESDASLAGRLAVVWERAAARWTGLFLCVSADEARDGAGSGIRGRMVVVPNGVDVTGLVPVDIARAKAEAGFGPGPTVVCVGRLAPLKGQDLLLDAWPEVTAAVPGARLALVGDGPLEAELRAHTTAADDSVLWLGHQDAPHRYLAAADVVAVPSRAEGMALVPLEAMAMGRSVVAYDVGGIRESLGDTGAVLPPADVPALARAIITRLDDAQLRDDEGTRARQRAETLFDRRRMAAQVAELMEELVSDG</sequence>
<dbReference type="RefSeq" id="WP_005188205.1">
    <property type="nucleotide sequence ID" value="NZ_CP045804.1"/>
</dbReference>
<feature type="domain" description="Glycosyltransferase subfamily 4-like N-terminal" evidence="3">
    <location>
        <begin position="12"/>
        <end position="166"/>
    </location>
</feature>
<dbReference type="PANTHER" id="PTHR45947:SF3">
    <property type="entry name" value="SULFOQUINOVOSYL TRANSFERASE SQD2"/>
    <property type="match status" value="1"/>
</dbReference>
<dbReference type="AlphaFoldDB" id="A0A857KGK1"/>
<keyword evidence="1" id="KW-0328">Glycosyltransferase</keyword>
<reference evidence="4" key="1">
    <citation type="journal article" date="2021" name="Nat. Microbiol.">
        <title>Cocultivation of an ultrasmall environmental parasitic bacterium with lytic ability against bacteria associated with wastewater foams.</title>
        <authorList>
            <person name="Batinovic S."/>
            <person name="Rose J.J.A."/>
            <person name="Ratcliffe J."/>
            <person name="Seviour R.J."/>
            <person name="Petrovski S."/>
        </authorList>
    </citation>
    <scope>NUCLEOTIDE SEQUENCE</scope>
    <source>
        <strain evidence="4">CON44</strain>
    </source>
</reference>
<evidence type="ECO:0000259" key="3">
    <source>
        <dbReference type="Pfam" id="PF13579"/>
    </source>
</evidence>
<name>A0A857KGK1_9ACTN</name>
<evidence type="ECO:0000256" key="1">
    <source>
        <dbReference type="ARBA" id="ARBA00022676"/>
    </source>
</evidence>
<gene>
    <name evidence="4" type="ORF">GII30_04170</name>
</gene>
<evidence type="ECO:0000313" key="4">
    <source>
        <dbReference type="EMBL" id="QHN38479.1"/>
    </source>
</evidence>
<evidence type="ECO:0000256" key="2">
    <source>
        <dbReference type="ARBA" id="ARBA00022679"/>
    </source>
</evidence>